<dbReference type="HOGENOM" id="CLU_043242_0_0_3"/>
<dbReference type="GO" id="GO:0004175">
    <property type="term" value="F:endopeptidase activity"/>
    <property type="evidence" value="ECO:0007669"/>
    <property type="project" value="UniProtKB-ARBA"/>
</dbReference>
<evidence type="ECO:0000313" key="4">
    <source>
        <dbReference type="EMBL" id="AFZ34218.1"/>
    </source>
</evidence>
<dbReference type="OrthoDB" id="9782250at2"/>
<evidence type="ECO:0000259" key="3">
    <source>
        <dbReference type="Pfam" id="PF02517"/>
    </source>
</evidence>
<feature type="transmembrane region" description="Helical" evidence="2">
    <location>
        <begin position="509"/>
        <end position="527"/>
    </location>
</feature>
<feature type="transmembrane region" description="Helical" evidence="2">
    <location>
        <begin position="429"/>
        <end position="449"/>
    </location>
</feature>
<keyword evidence="2" id="KW-0472">Membrane</keyword>
<evidence type="ECO:0000256" key="1">
    <source>
        <dbReference type="SAM" id="Coils"/>
    </source>
</evidence>
<name>K9XNW4_STAC7</name>
<dbReference type="eggNOG" id="COG1266">
    <property type="taxonomic scope" value="Bacteria"/>
</dbReference>
<dbReference type="RefSeq" id="WP_015191891.1">
    <property type="nucleotide sequence ID" value="NC_019748.1"/>
</dbReference>
<protein>
    <submittedName>
        <fullName evidence="4">Abortive infection protein</fullName>
    </submittedName>
</protein>
<feature type="coiled-coil region" evidence="1">
    <location>
        <begin position="223"/>
        <end position="250"/>
    </location>
</feature>
<feature type="transmembrane region" description="Helical" evidence="2">
    <location>
        <begin position="251"/>
        <end position="278"/>
    </location>
</feature>
<keyword evidence="2" id="KW-0812">Transmembrane</keyword>
<dbReference type="Proteomes" id="UP000010473">
    <property type="component" value="Chromosome"/>
</dbReference>
<feature type="domain" description="CAAX prenyl protease 2/Lysostaphin resistance protein A-like" evidence="3">
    <location>
        <begin position="431"/>
        <end position="517"/>
    </location>
</feature>
<dbReference type="Pfam" id="PF02517">
    <property type="entry name" value="Rce1-like"/>
    <property type="match status" value="1"/>
</dbReference>
<evidence type="ECO:0000256" key="2">
    <source>
        <dbReference type="SAM" id="Phobius"/>
    </source>
</evidence>
<dbReference type="PANTHER" id="PTHR43592">
    <property type="entry name" value="CAAX AMINO TERMINAL PROTEASE"/>
    <property type="match status" value="1"/>
</dbReference>
<feature type="transmembrane region" description="Helical" evidence="2">
    <location>
        <begin position="343"/>
        <end position="362"/>
    </location>
</feature>
<feature type="transmembrane region" description="Helical" evidence="2">
    <location>
        <begin position="383"/>
        <end position="409"/>
    </location>
</feature>
<proteinExistence type="predicted"/>
<keyword evidence="2" id="KW-1133">Transmembrane helix</keyword>
<accession>K9XNW4</accession>
<dbReference type="InterPro" id="IPR003675">
    <property type="entry name" value="Rce1/LyrA-like_dom"/>
</dbReference>
<gene>
    <name evidence="4" type="ordered locus">Sta7437_0620</name>
</gene>
<dbReference type="AlphaFoldDB" id="K9XNW4"/>
<dbReference type="STRING" id="111780.Sta7437_0620"/>
<evidence type="ECO:0000313" key="5">
    <source>
        <dbReference type="Proteomes" id="UP000010473"/>
    </source>
</evidence>
<dbReference type="KEGG" id="scs:Sta7437_0620"/>
<feature type="coiled-coil region" evidence="1">
    <location>
        <begin position="78"/>
        <end position="109"/>
    </location>
</feature>
<dbReference type="PATRIC" id="fig|111780.3.peg.648"/>
<keyword evidence="5" id="KW-1185">Reference proteome</keyword>
<feature type="transmembrane region" description="Helical" evidence="2">
    <location>
        <begin position="309"/>
        <end position="331"/>
    </location>
</feature>
<dbReference type="GO" id="GO:0080120">
    <property type="term" value="P:CAAX-box protein maturation"/>
    <property type="evidence" value="ECO:0007669"/>
    <property type="project" value="UniProtKB-ARBA"/>
</dbReference>
<dbReference type="PANTHER" id="PTHR43592:SF15">
    <property type="entry name" value="CAAX AMINO TERMINAL PROTEASE FAMILY PROTEIN"/>
    <property type="match status" value="1"/>
</dbReference>
<keyword evidence="1" id="KW-0175">Coiled coil</keyword>
<reference evidence="5" key="1">
    <citation type="journal article" date="2013" name="Proc. Natl. Acad. Sci. U.S.A.">
        <title>Improving the coverage of the cyanobacterial phylum using diversity-driven genome sequencing.</title>
        <authorList>
            <person name="Shih P.M."/>
            <person name="Wu D."/>
            <person name="Latifi A."/>
            <person name="Axen S.D."/>
            <person name="Fewer D.P."/>
            <person name="Talla E."/>
            <person name="Calteau A."/>
            <person name="Cai F."/>
            <person name="Tandeau de Marsac N."/>
            <person name="Rippka R."/>
            <person name="Herdman M."/>
            <person name="Sivonen K."/>
            <person name="Coursin T."/>
            <person name="Laurent T."/>
            <person name="Goodwin L."/>
            <person name="Nolan M."/>
            <person name="Davenport K.W."/>
            <person name="Han C.S."/>
            <person name="Rubin E.M."/>
            <person name="Eisen J.A."/>
            <person name="Woyke T."/>
            <person name="Gugger M."/>
            <person name="Kerfeld C.A."/>
        </authorList>
    </citation>
    <scope>NUCLEOTIDE SEQUENCE [LARGE SCALE GENOMIC DNA]</scope>
    <source>
        <strain evidence="5">ATCC 29371 / PCC 7437</strain>
    </source>
</reference>
<dbReference type="EMBL" id="CP003653">
    <property type="protein sequence ID" value="AFZ34218.1"/>
    <property type="molecule type" value="Genomic_DNA"/>
</dbReference>
<sequence length="530" mass="59278">MTIKRLILAFLTILALARVVFSLGDSLSQPQIQSRLELYQSNLVLHVSEFKAELLDESIPPNANLTKTIDSLIGESPYSAAEKQYQKAKEEAEVSLKNFQEQLAKLLVQETQPNPEDSSVTLKNQTVASLDLRKQQLQQNSAKIESFIDELALKIGILKAVQNEQKQALSIWDNLIARKDNENSPYSETAKVLRNLWDQYTHVLPNAETFITSNLDSWFRYKALEKLYQIEDFQEELAQLQQQEQQQASQAIFKLALISGIPVLGGLGGIILLIFLLIQLGLKQEKSILATNSKIGWETPWNWEITWQVLIVGFFFIGQFVLPILLGLSGISPANGSLRFKALYVFVSYVLMALSGIGVLYLSIKSFLPLSKDWFKFKLFSNWFVWGFGGYLIALPSVLLVSLINQQIWHGQGGSNPLLFLALQAQDRVALAIFFITASIAAPLFEEVMFRGFLLPSLTRYVPVWGAIIISGFIFAVAHLSLSEVLPLATLGIILGIVYTRSRNLLAPIFLHSLWNSGTLLSLFVLGSGI</sequence>
<feature type="transmembrane region" description="Helical" evidence="2">
    <location>
        <begin position="461"/>
        <end position="479"/>
    </location>
</feature>
<organism evidence="4 5">
    <name type="scientific">Stanieria cyanosphaera (strain ATCC 29371 / PCC 7437)</name>
    <dbReference type="NCBI Taxonomy" id="111780"/>
    <lineage>
        <taxon>Bacteria</taxon>
        <taxon>Bacillati</taxon>
        <taxon>Cyanobacteriota</taxon>
        <taxon>Cyanophyceae</taxon>
        <taxon>Pleurocapsales</taxon>
        <taxon>Dermocarpellaceae</taxon>
        <taxon>Stanieria</taxon>
    </lineage>
</organism>